<feature type="transmembrane region" description="Helical" evidence="5">
    <location>
        <begin position="205"/>
        <end position="225"/>
    </location>
</feature>
<dbReference type="GO" id="GO:0016020">
    <property type="term" value="C:membrane"/>
    <property type="evidence" value="ECO:0007669"/>
    <property type="project" value="UniProtKB-SubCell"/>
</dbReference>
<keyword evidence="3 5" id="KW-1133">Transmembrane helix</keyword>
<sequence>MLISFISLLATVALYIVMKKVYKKHPRFYTSPLLVTPLFLVAGLLLMETSYEDYNKGGQLLTNMLQPATIAFAIPLYKYYPVLKKYAVEILFNVALGSILAILSTIVIAKLLNLGTDLIESMMPRSVTTPIAMDVSKMIGGIPAITAVFVILTAIFGSVIGPLVIRYFRIDNEIARGVLLGTSAHGAGTSKAFELSSVSGTISSISMILAAIITLCAAPFLVTMISW</sequence>
<evidence type="ECO:0000256" key="1">
    <source>
        <dbReference type="ARBA" id="ARBA00004141"/>
    </source>
</evidence>
<keyword evidence="6" id="KW-0378">Hydrolase</keyword>
<comment type="subcellular location">
    <subcellularLocation>
        <location evidence="1">Membrane</location>
        <topology evidence="1">Multi-pass membrane protein</topology>
    </subcellularLocation>
</comment>
<dbReference type="NCBIfam" id="TIGR00659">
    <property type="entry name" value="CidB/LrgB family autolysis modulator"/>
    <property type="match status" value="1"/>
</dbReference>
<organism evidence="6 7">
    <name type="scientific">Bacillus gobiensis</name>
    <dbReference type="NCBI Taxonomy" id="1441095"/>
    <lineage>
        <taxon>Bacteria</taxon>
        <taxon>Bacillati</taxon>
        <taxon>Bacillota</taxon>
        <taxon>Bacilli</taxon>
        <taxon>Bacillales</taxon>
        <taxon>Bacillaceae</taxon>
        <taxon>Bacillus</taxon>
    </lineage>
</organism>
<evidence type="ECO:0000256" key="5">
    <source>
        <dbReference type="SAM" id="Phobius"/>
    </source>
</evidence>
<evidence type="ECO:0000256" key="2">
    <source>
        <dbReference type="ARBA" id="ARBA00022692"/>
    </source>
</evidence>
<keyword evidence="4 5" id="KW-0472">Membrane</keyword>
<dbReference type="STRING" id="1441095.AM592_15435"/>
<dbReference type="RefSeq" id="WP_053604636.1">
    <property type="nucleotide sequence ID" value="NZ_CP012600.1"/>
</dbReference>
<name>A0A0M4FIQ4_9BACI</name>
<protein>
    <submittedName>
        <fullName evidence="6">Murein hydrolase effector protein</fullName>
    </submittedName>
</protein>
<feature type="transmembrane region" description="Helical" evidence="5">
    <location>
        <begin position="90"/>
        <end position="112"/>
    </location>
</feature>
<dbReference type="PANTHER" id="PTHR30249:SF3">
    <property type="entry name" value="MUREIN HYDROLASE EXPORT REGULATOR"/>
    <property type="match status" value="1"/>
</dbReference>
<dbReference type="InterPro" id="IPR005261">
    <property type="entry name" value="YohK-like"/>
</dbReference>
<dbReference type="PANTHER" id="PTHR30249">
    <property type="entry name" value="PUTATIVE SEROTONIN TRANSPORTER"/>
    <property type="match status" value="1"/>
</dbReference>
<feature type="transmembrane region" description="Helical" evidence="5">
    <location>
        <begin position="142"/>
        <end position="165"/>
    </location>
</feature>
<evidence type="ECO:0000313" key="7">
    <source>
        <dbReference type="Proteomes" id="UP000067625"/>
    </source>
</evidence>
<accession>A0A0M4FIQ4</accession>
<reference evidence="7" key="1">
    <citation type="submission" date="2015-08" db="EMBL/GenBank/DDBJ databases">
        <title>Genome sequencing project for genomic taxonomy and phylogenomics of Bacillus-like bacteria.</title>
        <authorList>
            <person name="Liu B."/>
            <person name="Wang J."/>
            <person name="Zhu Y."/>
            <person name="Liu G."/>
            <person name="Chen Q."/>
            <person name="Chen Z."/>
            <person name="Lan J."/>
            <person name="Che J."/>
            <person name="Ge C."/>
            <person name="Shi H."/>
            <person name="Pan Z."/>
            <person name="Liu X."/>
        </authorList>
    </citation>
    <scope>NUCLEOTIDE SEQUENCE [LARGE SCALE GENOMIC DNA]</scope>
    <source>
        <strain evidence="7">FJAT-4402</strain>
    </source>
</reference>
<dbReference type="PATRIC" id="fig|1441095.3.peg.3404"/>
<evidence type="ECO:0000256" key="3">
    <source>
        <dbReference type="ARBA" id="ARBA00022989"/>
    </source>
</evidence>
<dbReference type="Pfam" id="PF04172">
    <property type="entry name" value="LrgB"/>
    <property type="match status" value="1"/>
</dbReference>
<feature type="transmembrane region" description="Helical" evidence="5">
    <location>
        <begin position="60"/>
        <end position="78"/>
    </location>
</feature>
<reference evidence="6 7" key="2">
    <citation type="journal article" date="2016" name="Int. J. Syst. Evol. Microbiol.">
        <title>Bacillus gobiensis sp. nov., isolated from a soil sample.</title>
        <authorList>
            <person name="Liu B."/>
            <person name="Liu G.H."/>
            <person name="Cetin S."/>
            <person name="Schumann P."/>
            <person name="Pan Z.Z."/>
            <person name="Chen Q.Q."/>
        </authorList>
    </citation>
    <scope>NUCLEOTIDE SEQUENCE [LARGE SCALE GENOMIC DNA]</scope>
    <source>
        <strain evidence="6 7">FJAT-4402</strain>
    </source>
</reference>
<feature type="transmembrane region" description="Helical" evidence="5">
    <location>
        <begin position="29"/>
        <end position="48"/>
    </location>
</feature>
<dbReference type="GO" id="GO:0016787">
    <property type="term" value="F:hydrolase activity"/>
    <property type="evidence" value="ECO:0007669"/>
    <property type="project" value="UniProtKB-KW"/>
</dbReference>
<dbReference type="AlphaFoldDB" id="A0A0M4FIQ4"/>
<dbReference type="Proteomes" id="UP000067625">
    <property type="component" value="Chromosome"/>
</dbReference>
<keyword evidence="2 5" id="KW-0812">Transmembrane</keyword>
<evidence type="ECO:0000256" key="4">
    <source>
        <dbReference type="ARBA" id="ARBA00023136"/>
    </source>
</evidence>
<gene>
    <name evidence="6" type="ORF">AM592_15435</name>
</gene>
<dbReference type="EMBL" id="CP012600">
    <property type="protein sequence ID" value="ALC82824.1"/>
    <property type="molecule type" value="Genomic_DNA"/>
</dbReference>
<evidence type="ECO:0000313" key="6">
    <source>
        <dbReference type="EMBL" id="ALC82824.1"/>
    </source>
</evidence>
<proteinExistence type="predicted"/>
<dbReference type="OrthoDB" id="9811701at2"/>
<dbReference type="InterPro" id="IPR007300">
    <property type="entry name" value="CidB/LrgB"/>
</dbReference>
<keyword evidence="7" id="KW-1185">Reference proteome</keyword>